<dbReference type="EMBL" id="BAAAFA010000008">
    <property type="protein sequence ID" value="GAA0819407.1"/>
    <property type="molecule type" value="Genomic_DNA"/>
</dbReference>
<evidence type="ECO:0000313" key="1">
    <source>
        <dbReference type="EMBL" id="GAA0819407.1"/>
    </source>
</evidence>
<accession>A0ABP3WJ43</accession>
<sequence length="192" mass="22807">MNPVELVFFKLVSHEIELSEFERWVYSESQLEEILSSGDYLELISINYKTPSGLYEAEKVLSNYFSMGKYYEWNIRNILQKITDRPNDVQKYIEQCYDLYCEGFDFMDNLGMGYGLGLTCPDYYNEKVDDYYPQILGEVEKVLEWLDNGKIVITGHSGEYQGIEYEDNRSVEEKVPTGYKVQESKKWWQFWL</sequence>
<organism evidence="1 2">
    <name type="scientific">Colwellia asteriadis</name>
    <dbReference type="NCBI Taxonomy" id="517723"/>
    <lineage>
        <taxon>Bacteria</taxon>
        <taxon>Pseudomonadati</taxon>
        <taxon>Pseudomonadota</taxon>
        <taxon>Gammaproteobacteria</taxon>
        <taxon>Alteromonadales</taxon>
        <taxon>Colwelliaceae</taxon>
        <taxon>Colwellia</taxon>
    </lineage>
</organism>
<dbReference type="Proteomes" id="UP001500021">
    <property type="component" value="Unassembled WGS sequence"/>
</dbReference>
<keyword evidence="2" id="KW-1185">Reference proteome</keyword>
<evidence type="ECO:0000313" key="2">
    <source>
        <dbReference type="Proteomes" id="UP001500021"/>
    </source>
</evidence>
<evidence type="ECO:0008006" key="3">
    <source>
        <dbReference type="Google" id="ProtNLM"/>
    </source>
</evidence>
<gene>
    <name evidence="1" type="ORF">GCM10009111_23370</name>
</gene>
<name>A0ABP3WJ43_9GAMM</name>
<comment type="caution">
    <text evidence="1">The sequence shown here is derived from an EMBL/GenBank/DDBJ whole genome shotgun (WGS) entry which is preliminary data.</text>
</comment>
<protein>
    <recommendedName>
        <fullName evidence="3">Cytoplasmic protein</fullName>
    </recommendedName>
</protein>
<reference evidence="2" key="1">
    <citation type="journal article" date="2019" name="Int. J. Syst. Evol. Microbiol.">
        <title>The Global Catalogue of Microorganisms (GCM) 10K type strain sequencing project: providing services to taxonomists for standard genome sequencing and annotation.</title>
        <authorList>
            <consortium name="The Broad Institute Genomics Platform"/>
            <consortium name="The Broad Institute Genome Sequencing Center for Infectious Disease"/>
            <person name="Wu L."/>
            <person name="Ma J."/>
        </authorList>
    </citation>
    <scope>NUCLEOTIDE SEQUENCE [LARGE SCALE GENOMIC DNA]</scope>
    <source>
        <strain evidence="2">JCM 15608</strain>
    </source>
</reference>
<proteinExistence type="predicted"/>